<organism evidence="1 2">
    <name type="scientific">Rhizoctonia solani</name>
    <dbReference type="NCBI Taxonomy" id="456999"/>
    <lineage>
        <taxon>Eukaryota</taxon>
        <taxon>Fungi</taxon>
        <taxon>Dikarya</taxon>
        <taxon>Basidiomycota</taxon>
        <taxon>Agaricomycotina</taxon>
        <taxon>Agaricomycetes</taxon>
        <taxon>Cantharellales</taxon>
        <taxon>Ceratobasidiaceae</taxon>
        <taxon>Rhizoctonia</taxon>
    </lineage>
</organism>
<accession>A0A8H3C8Y7</accession>
<dbReference type="AlphaFoldDB" id="A0A8H3C8Y7"/>
<sequence>MSSSKLQPGIYTMWSRKKSHLPIEGIPDPGVSDMSVYAVSTPDDKVTLEPMLSDDAKFKWIFTSVKPESNQVYISPKNAPEKFWNESRDSENPFTLSEKKAAFTIIPIKQEKSTTTCVIRPDGAPDVAWVGGADHPDLGKIVALIWAGGLKDANYPIWSLSYQGSA</sequence>
<comment type="caution">
    <text evidence="1">The sequence shown here is derived from an EMBL/GenBank/DDBJ whole genome shotgun (WGS) entry which is preliminary data.</text>
</comment>
<name>A0A8H3C8Y7_9AGAM</name>
<protein>
    <submittedName>
        <fullName evidence="1">Uncharacterized protein</fullName>
    </submittedName>
</protein>
<dbReference type="Proteomes" id="UP000663853">
    <property type="component" value="Unassembled WGS sequence"/>
</dbReference>
<gene>
    <name evidence="1" type="ORF">RDB_LOCUS84566</name>
</gene>
<reference evidence="1" key="1">
    <citation type="submission" date="2021-01" db="EMBL/GenBank/DDBJ databases">
        <authorList>
            <person name="Kaushik A."/>
        </authorList>
    </citation>
    <scope>NUCLEOTIDE SEQUENCE</scope>
    <source>
        <strain evidence="1">AG6-10EEA</strain>
    </source>
</reference>
<proteinExistence type="predicted"/>
<evidence type="ECO:0000313" key="1">
    <source>
        <dbReference type="EMBL" id="CAE6478240.1"/>
    </source>
</evidence>
<dbReference type="EMBL" id="CAJMXA010002242">
    <property type="protein sequence ID" value="CAE6478240.1"/>
    <property type="molecule type" value="Genomic_DNA"/>
</dbReference>
<evidence type="ECO:0000313" key="2">
    <source>
        <dbReference type="Proteomes" id="UP000663853"/>
    </source>
</evidence>